<evidence type="ECO:0000313" key="4">
    <source>
        <dbReference type="Proteomes" id="UP001214415"/>
    </source>
</evidence>
<reference evidence="3" key="1">
    <citation type="submission" date="2023-03" db="EMBL/GenBank/DDBJ databases">
        <title>Mating type loci evolution in Malassezia.</title>
        <authorList>
            <person name="Coelho M.A."/>
        </authorList>
    </citation>
    <scope>NUCLEOTIDE SEQUENCE</scope>
    <source>
        <strain evidence="3">CBS 12830</strain>
    </source>
</reference>
<dbReference type="InterPro" id="IPR050871">
    <property type="entry name" value="26S_Proteasome/COP9_Components"/>
</dbReference>
<name>A0AAF0IZD2_9BASI</name>
<organism evidence="3 4">
    <name type="scientific">Malassezia equina</name>
    <dbReference type="NCBI Taxonomy" id="1381935"/>
    <lineage>
        <taxon>Eukaryota</taxon>
        <taxon>Fungi</taxon>
        <taxon>Dikarya</taxon>
        <taxon>Basidiomycota</taxon>
        <taxon>Ustilaginomycotina</taxon>
        <taxon>Malasseziomycetes</taxon>
        <taxon>Malasseziales</taxon>
        <taxon>Malasseziaceae</taxon>
        <taxon>Malassezia</taxon>
    </lineage>
</organism>
<dbReference type="SMART" id="SM00753">
    <property type="entry name" value="PAM"/>
    <property type="match status" value="1"/>
</dbReference>
<dbReference type="Proteomes" id="UP001214415">
    <property type="component" value="Chromosome 4"/>
</dbReference>
<proteinExistence type="predicted"/>
<feature type="domain" description="PCI" evidence="2">
    <location>
        <begin position="196"/>
        <end position="327"/>
    </location>
</feature>
<evidence type="ECO:0000256" key="1">
    <source>
        <dbReference type="SAM" id="MobiDB-lite"/>
    </source>
</evidence>
<dbReference type="InterPro" id="IPR000717">
    <property type="entry name" value="PCI_dom"/>
</dbReference>
<dbReference type="Gene3D" id="1.25.40.570">
    <property type="match status" value="1"/>
</dbReference>
<dbReference type="AlphaFoldDB" id="A0AAF0IZD2"/>
<evidence type="ECO:0000259" key="2">
    <source>
        <dbReference type="PROSITE" id="PS50250"/>
    </source>
</evidence>
<dbReference type="EMBL" id="CP119903">
    <property type="protein sequence ID" value="WFD23811.1"/>
    <property type="molecule type" value="Genomic_DNA"/>
</dbReference>
<sequence length="327" mass="37541">MSDEEFMMEDTLDDEEDEEEEEDADALVENKYYNAKGTSALLTQGIKGSQPEKAICELQEIIDLEGSKSEWGFKALKQQMKIQTSLGRYDQALTVYRRLFEYMHSFITQNYAEKTIITLLDYVTASAAVSPDHLQAFYDAPKELAPKPLYERALQNLRETEFAKGMLDSQGQGTTFLELLCMEIQMYDNMGKADMVKVDFFQAFNNYDEAGSCQRVIVLKYLVLAHILMGSGINPFDSQETKPYKDDVDMMPLVALLEAYESHDIHKAESIIREFGEALQRDELIGTHLPDVLHELRIQYIQEYVKPYRTVRLEQLAQQIVDCAQTI</sequence>
<dbReference type="PANTHER" id="PTHR10678">
    <property type="entry name" value="26S PROTEASOME NON-ATPASE REGULATORY SUBUNIT 11/COP9 SIGNALOSOME COMPLEX SUBUNIT 2"/>
    <property type="match status" value="1"/>
</dbReference>
<gene>
    <name evidence="3" type="ORF">MEQU1_002505</name>
</gene>
<dbReference type="PROSITE" id="PS50250">
    <property type="entry name" value="PCI"/>
    <property type="match status" value="1"/>
</dbReference>
<feature type="region of interest" description="Disordered" evidence="1">
    <location>
        <begin position="1"/>
        <end position="24"/>
    </location>
</feature>
<evidence type="ECO:0000313" key="3">
    <source>
        <dbReference type="EMBL" id="WFD23811.1"/>
    </source>
</evidence>
<protein>
    <recommendedName>
        <fullName evidence="2">PCI domain-containing protein</fullName>
    </recommendedName>
</protein>
<accession>A0AAF0IZD2</accession>
<keyword evidence="4" id="KW-1185">Reference proteome</keyword>